<evidence type="ECO:0000256" key="8">
    <source>
        <dbReference type="NCBIfam" id="TIGR00233"/>
    </source>
</evidence>
<dbReference type="Gene3D" id="3.40.50.620">
    <property type="entry name" value="HUPs"/>
    <property type="match status" value="1"/>
</dbReference>
<dbReference type="EMBL" id="JBBMFL010000005">
    <property type="protein sequence ID" value="MEQ2544488.1"/>
    <property type="molecule type" value="Genomic_DNA"/>
</dbReference>
<dbReference type="NCBIfam" id="TIGR00233">
    <property type="entry name" value="trpS"/>
    <property type="match status" value="1"/>
</dbReference>
<evidence type="ECO:0000256" key="5">
    <source>
        <dbReference type="ARBA" id="ARBA00022840"/>
    </source>
</evidence>
<evidence type="ECO:0000256" key="4">
    <source>
        <dbReference type="ARBA" id="ARBA00022741"/>
    </source>
</evidence>
<dbReference type="InterPro" id="IPR002305">
    <property type="entry name" value="aa-tRNA-synth_Ic"/>
</dbReference>
<dbReference type="Pfam" id="PF00579">
    <property type="entry name" value="tRNA-synt_1b"/>
    <property type="match status" value="1"/>
</dbReference>
<dbReference type="PROSITE" id="PS00178">
    <property type="entry name" value="AA_TRNA_LIGASE_I"/>
    <property type="match status" value="1"/>
</dbReference>
<evidence type="ECO:0000256" key="1">
    <source>
        <dbReference type="ARBA" id="ARBA00005594"/>
    </source>
</evidence>
<keyword evidence="5 9" id="KW-0067">ATP-binding</keyword>
<dbReference type="SUPFAM" id="SSF52374">
    <property type="entry name" value="Nucleotidylyl transferase"/>
    <property type="match status" value="1"/>
</dbReference>
<dbReference type="InterPro" id="IPR050203">
    <property type="entry name" value="Trp-tRNA_synthetase"/>
</dbReference>
<organism evidence="10 11">
    <name type="scientific">Alistipes intestinihominis</name>
    <dbReference type="NCBI Taxonomy" id="3133172"/>
    <lineage>
        <taxon>Bacteria</taxon>
        <taxon>Pseudomonadati</taxon>
        <taxon>Bacteroidota</taxon>
        <taxon>Bacteroidia</taxon>
        <taxon>Bacteroidales</taxon>
        <taxon>Rikenellaceae</taxon>
        <taxon>Alistipes</taxon>
    </lineage>
</organism>
<evidence type="ECO:0000313" key="10">
    <source>
        <dbReference type="EMBL" id="MEQ2544488.1"/>
    </source>
</evidence>
<evidence type="ECO:0000256" key="6">
    <source>
        <dbReference type="ARBA" id="ARBA00022917"/>
    </source>
</evidence>
<protein>
    <recommendedName>
        <fullName evidence="2 8">Tryptophan--tRNA ligase</fullName>
        <ecNumber evidence="2 8">6.1.1.2</ecNumber>
    </recommendedName>
</protein>
<dbReference type="PANTHER" id="PTHR43766:SF1">
    <property type="entry name" value="TRYPTOPHAN--TRNA LIGASE, MITOCHONDRIAL"/>
    <property type="match status" value="1"/>
</dbReference>
<accession>A0ABV1GWM3</accession>
<keyword evidence="7 9" id="KW-0030">Aminoacyl-tRNA synthetase</keyword>
<gene>
    <name evidence="10" type="primary">trpS</name>
    <name evidence="10" type="ORF">WMO46_05955</name>
</gene>
<dbReference type="InterPro" id="IPR014729">
    <property type="entry name" value="Rossmann-like_a/b/a_fold"/>
</dbReference>
<dbReference type="Gene3D" id="1.10.240.10">
    <property type="entry name" value="Tyrosyl-Transfer RNA Synthetase"/>
    <property type="match status" value="1"/>
</dbReference>
<evidence type="ECO:0000256" key="9">
    <source>
        <dbReference type="RuleBase" id="RU363036"/>
    </source>
</evidence>
<comment type="caution">
    <text evidence="10">The sequence shown here is derived from an EMBL/GenBank/DDBJ whole genome shotgun (WGS) entry which is preliminary data.</text>
</comment>
<evidence type="ECO:0000256" key="3">
    <source>
        <dbReference type="ARBA" id="ARBA00022598"/>
    </source>
</evidence>
<dbReference type="InterPro" id="IPR002306">
    <property type="entry name" value="Trp-tRNA-ligase"/>
</dbReference>
<dbReference type="RefSeq" id="WP_195496662.1">
    <property type="nucleotide sequence ID" value="NZ_JBBMFL010000005.1"/>
</dbReference>
<dbReference type="GO" id="GO:0004830">
    <property type="term" value="F:tryptophan-tRNA ligase activity"/>
    <property type="evidence" value="ECO:0007669"/>
    <property type="project" value="UniProtKB-EC"/>
</dbReference>
<evidence type="ECO:0000256" key="2">
    <source>
        <dbReference type="ARBA" id="ARBA00013161"/>
    </source>
</evidence>
<keyword evidence="11" id="KW-1185">Reference proteome</keyword>
<proteinExistence type="inferred from homology"/>
<reference evidence="10 11" key="1">
    <citation type="submission" date="2024-03" db="EMBL/GenBank/DDBJ databases">
        <title>Human intestinal bacterial collection.</title>
        <authorList>
            <person name="Pauvert C."/>
            <person name="Hitch T.C.A."/>
            <person name="Clavel T."/>
        </authorList>
    </citation>
    <scope>NUCLEOTIDE SEQUENCE [LARGE SCALE GENOMIC DNA]</scope>
    <source>
        <strain evidence="10 11">CLA-KB-H122</strain>
    </source>
</reference>
<keyword evidence="4 9" id="KW-0547">Nucleotide-binding</keyword>
<dbReference type="InterPro" id="IPR001412">
    <property type="entry name" value="aa-tRNA-synth_I_CS"/>
</dbReference>
<evidence type="ECO:0000256" key="7">
    <source>
        <dbReference type="ARBA" id="ARBA00023146"/>
    </source>
</evidence>
<evidence type="ECO:0000313" key="11">
    <source>
        <dbReference type="Proteomes" id="UP001460202"/>
    </source>
</evidence>
<comment type="similarity">
    <text evidence="1 9">Belongs to the class-I aminoacyl-tRNA synthetase family.</text>
</comment>
<keyword evidence="6 9" id="KW-0648">Protein biosynthesis</keyword>
<keyword evidence="3 9" id="KW-0436">Ligase</keyword>
<sequence>MAKIILTGDRPTGRLHLGHFVGSLRRRVELQNSGEFDKIFIMIADAQALTDNADNPEKVRQNIIEVALDYLSVGLDPAQSTLFIQSQVPELCELAFYYMNLVTVQRLQRNPTVKAEIALRGFAEGAAEGDTAQRQGIPVGFFTYPISQASDITAFKATTVPVGEDQEPMIEQTREIVHKFNAVYGETLVEPEILLPDNAACLRLPGTDGKAKMSKSLNNCIYLSDTADEVKKKVMGMYTDPDHLRVEDPGKVEGNTVFTYLDAFSRPEHFAKYLPEYSSLEELKAHYRRGGLGDVKVKKLLIAVLNETLDPIRERRRYYEGRIGEVYEILRKGSEKARATAAATLAEVRAAMKIDYFDDKELIAGQAEHFANTVKN</sequence>
<dbReference type="PRINTS" id="PR01039">
    <property type="entry name" value="TRNASYNTHTRP"/>
</dbReference>
<dbReference type="PANTHER" id="PTHR43766">
    <property type="entry name" value="TRYPTOPHAN--TRNA LIGASE, MITOCHONDRIAL"/>
    <property type="match status" value="1"/>
</dbReference>
<name>A0ABV1GWM3_9BACT</name>
<dbReference type="Proteomes" id="UP001460202">
    <property type="component" value="Unassembled WGS sequence"/>
</dbReference>
<dbReference type="EC" id="6.1.1.2" evidence="2 8"/>
<dbReference type="CDD" id="cd00806">
    <property type="entry name" value="TrpRS_core"/>
    <property type="match status" value="1"/>
</dbReference>